<evidence type="ECO:0000313" key="4">
    <source>
        <dbReference type="Proteomes" id="UP000007648"/>
    </source>
</evidence>
<evidence type="ECO:0000256" key="1">
    <source>
        <dbReference type="SAM" id="MobiDB-lite"/>
    </source>
</evidence>
<reference evidence="3 4" key="1">
    <citation type="journal article" date="2011" name="Proc. Natl. Acad. Sci. U.S.A.">
        <title>Genetic diversity and population structure of the endangered marsupial Sarcophilus harrisii (Tasmanian devil).</title>
        <authorList>
            <person name="Miller W."/>
            <person name="Hayes V.M."/>
            <person name="Ratan A."/>
            <person name="Petersen D.C."/>
            <person name="Wittekindt N.E."/>
            <person name="Miller J."/>
            <person name="Walenz B."/>
            <person name="Knight J."/>
            <person name="Qi J."/>
            <person name="Zhao F."/>
            <person name="Wang Q."/>
            <person name="Bedoya-Reina O.C."/>
            <person name="Katiyar N."/>
            <person name="Tomsho L.P."/>
            <person name="Kasson L.M."/>
            <person name="Hardie R.A."/>
            <person name="Woodbridge P."/>
            <person name="Tindall E.A."/>
            <person name="Bertelsen M.F."/>
            <person name="Dixon D."/>
            <person name="Pyecroft S."/>
            <person name="Helgen K.M."/>
            <person name="Lesk A.M."/>
            <person name="Pringle T.H."/>
            <person name="Patterson N."/>
            <person name="Zhang Y."/>
            <person name="Kreiss A."/>
            <person name="Woods G.M."/>
            <person name="Jones M.E."/>
            <person name="Schuster S.C."/>
        </authorList>
    </citation>
    <scope>NUCLEOTIDE SEQUENCE [LARGE SCALE GENOMIC DNA]</scope>
</reference>
<dbReference type="Proteomes" id="UP000007648">
    <property type="component" value="Unassembled WGS sequence"/>
</dbReference>
<protein>
    <submittedName>
        <fullName evidence="3">Peripheral myelin protein 2</fullName>
    </submittedName>
</protein>
<keyword evidence="4" id="KW-1185">Reference proteome</keyword>
<feature type="compositionally biased region" description="Basic and acidic residues" evidence="1">
    <location>
        <begin position="40"/>
        <end position="51"/>
    </location>
</feature>
<proteinExistence type="predicted"/>
<evidence type="ECO:0000259" key="2">
    <source>
        <dbReference type="PROSITE" id="PS00214"/>
    </source>
</evidence>
<dbReference type="InterPro" id="IPR000463">
    <property type="entry name" value="Fatty_acid-bd"/>
</dbReference>
<feature type="region of interest" description="Disordered" evidence="1">
    <location>
        <begin position="29"/>
        <end position="67"/>
    </location>
</feature>
<dbReference type="GO" id="GO:0008289">
    <property type="term" value="F:lipid binding"/>
    <property type="evidence" value="ECO:0007669"/>
    <property type="project" value="InterPro"/>
</dbReference>
<evidence type="ECO:0000313" key="3">
    <source>
        <dbReference type="Ensembl" id="ENSSHAP00000041343.1"/>
    </source>
</evidence>
<sequence>MSNRFLGTWKLVSSENFEDYMKALDYNNFRRSPESSPEMGRQRDYNKEKFGGWKNDGGMQDERSYLH</sequence>
<dbReference type="GeneTree" id="ENSGT00940000160445"/>
<dbReference type="InterPro" id="IPR012674">
    <property type="entry name" value="Calycin"/>
</dbReference>
<dbReference type="SUPFAM" id="SSF50814">
    <property type="entry name" value="Lipocalins"/>
    <property type="match status" value="1"/>
</dbReference>
<gene>
    <name evidence="3" type="primary">PMP2</name>
</gene>
<feature type="domain" description="Cytosolic fatty-acid binding proteins" evidence="2">
    <location>
        <begin position="7"/>
        <end position="24"/>
    </location>
</feature>
<dbReference type="PROSITE" id="PS00214">
    <property type="entry name" value="FABP"/>
    <property type="match status" value="1"/>
</dbReference>
<name>A0A7N4PSF4_SARHA</name>
<accession>A0A7N4PSF4</accession>
<dbReference type="Gene3D" id="2.40.128.20">
    <property type="match status" value="1"/>
</dbReference>
<reference evidence="3" key="2">
    <citation type="submission" date="2025-08" db="UniProtKB">
        <authorList>
            <consortium name="Ensembl"/>
        </authorList>
    </citation>
    <scope>IDENTIFICATION</scope>
</reference>
<reference evidence="3" key="3">
    <citation type="submission" date="2025-09" db="UniProtKB">
        <authorList>
            <consortium name="Ensembl"/>
        </authorList>
    </citation>
    <scope>IDENTIFICATION</scope>
</reference>
<dbReference type="Ensembl" id="ENSSHAT00000026940.1">
    <property type="protein sequence ID" value="ENSSHAP00000041343.1"/>
    <property type="gene ID" value="ENSSHAG00000012718.2"/>
</dbReference>
<organism evidence="3 4">
    <name type="scientific">Sarcophilus harrisii</name>
    <name type="common">Tasmanian devil</name>
    <name type="synonym">Sarcophilus laniarius</name>
    <dbReference type="NCBI Taxonomy" id="9305"/>
    <lineage>
        <taxon>Eukaryota</taxon>
        <taxon>Metazoa</taxon>
        <taxon>Chordata</taxon>
        <taxon>Craniata</taxon>
        <taxon>Vertebrata</taxon>
        <taxon>Euteleostomi</taxon>
        <taxon>Mammalia</taxon>
        <taxon>Metatheria</taxon>
        <taxon>Dasyuromorphia</taxon>
        <taxon>Dasyuridae</taxon>
        <taxon>Sarcophilus</taxon>
    </lineage>
</organism>
<dbReference type="AlphaFoldDB" id="A0A7N4PSF4"/>